<dbReference type="Proteomes" id="UP000248066">
    <property type="component" value="Unassembled WGS sequence"/>
</dbReference>
<dbReference type="EMBL" id="PDOF01000001">
    <property type="protein sequence ID" value="PYZ99179.1"/>
    <property type="molecule type" value="Genomic_DNA"/>
</dbReference>
<dbReference type="SUPFAM" id="SSF52833">
    <property type="entry name" value="Thioredoxin-like"/>
    <property type="match status" value="1"/>
</dbReference>
<reference evidence="2 3" key="1">
    <citation type="submission" date="2017-10" db="EMBL/GenBank/DDBJ databases">
        <title>Bacillus sp. nov., a halophilic bacterium isolated from a Yangshapao Lake.</title>
        <authorList>
            <person name="Wang H."/>
        </authorList>
    </citation>
    <scope>NUCLEOTIDE SEQUENCE [LARGE SCALE GENOMIC DNA]</scope>
    <source>
        <strain evidence="2 3">YSP-3</strain>
    </source>
</reference>
<proteinExistence type="predicted"/>
<dbReference type="Pfam" id="PF00085">
    <property type="entry name" value="Thioredoxin"/>
    <property type="match status" value="1"/>
</dbReference>
<organism evidence="2 3">
    <name type="scientific">Alteribacter lacisalsi</name>
    <dbReference type="NCBI Taxonomy" id="2045244"/>
    <lineage>
        <taxon>Bacteria</taxon>
        <taxon>Bacillati</taxon>
        <taxon>Bacillota</taxon>
        <taxon>Bacilli</taxon>
        <taxon>Bacillales</taxon>
        <taxon>Bacillaceae</taxon>
        <taxon>Alteribacter</taxon>
    </lineage>
</organism>
<accession>A0A2W0HQL9</accession>
<gene>
    <name evidence="2" type="ORF">CR205_07185</name>
</gene>
<dbReference type="Gene3D" id="3.40.30.10">
    <property type="entry name" value="Glutaredoxin"/>
    <property type="match status" value="1"/>
</dbReference>
<keyword evidence="3" id="KW-1185">Reference proteome</keyword>
<dbReference type="CDD" id="cd02947">
    <property type="entry name" value="TRX_family"/>
    <property type="match status" value="1"/>
</dbReference>
<evidence type="ECO:0000313" key="3">
    <source>
        <dbReference type="Proteomes" id="UP000248066"/>
    </source>
</evidence>
<dbReference type="OrthoDB" id="5784238at2"/>
<dbReference type="AlphaFoldDB" id="A0A2W0HQL9"/>
<dbReference type="InterPro" id="IPR036249">
    <property type="entry name" value="Thioredoxin-like_sf"/>
</dbReference>
<evidence type="ECO:0000259" key="1">
    <source>
        <dbReference type="Pfam" id="PF00085"/>
    </source>
</evidence>
<feature type="domain" description="Thioredoxin" evidence="1">
    <location>
        <begin position="3"/>
        <end position="74"/>
    </location>
</feature>
<sequence>MIKQNRRTVVFVHTAMCGTCRLAERFLTIVEPMFENVTVVKADISFFPALAGEHKIESVPCVLYFIDGNRVDRQYAVHSVSYLYDTFSRFTTAKEDHT</sequence>
<protein>
    <submittedName>
        <fullName evidence="2">Thiol reductase thioredoxin</fullName>
    </submittedName>
</protein>
<name>A0A2W0HQL9_9BACI</name>
<dbReference type="InterPro" id="IPR013766">
    <property type="entry name" value="Thioredoxin_domain"/>
</dbReference>
<evidence type="ECO:0000313" key="2">
    <source>
        <dbReference type="EMBL" id="PYZ99179.1"/>
    </source>
</evidence>
<comment type="caution">
    <text evidence="2">The sequence shown here is derived from an EMBL/GenBank/DDBJ whole genome shotgun (WGS) entry which is preliminary data.</text>
</comment>